<sequence>MKLRNSWINNSLPSKEKKLPHSANLFVDLTSTVIEEHGSPRDYDLKSTESPLSPHSSHMLTIQIWGSPSLAPISPHHPLPSSFVV</sequence>
<keyword evidence="2" id="KW-1185">Reference proteome</keyword>
<name>A0A4Y2LE36_ARAVE</name>
<evidence type="ECO:0000313" key="2">
    <source>
        <dbReference type="Proteomes" id="UP000499080"/>
    </source>
</evidence>
<gene>
    <name evidence="1" type="ORF">AVEN_90850_1</name>
</gene>
<dbReference type="AlphaFoldDB" id="A0A4Y2LE36"/>
<dbReference type="EMBL" id="BGPR01005715">
    <property type="protein sequence ID" value="GBN12759.1"/>
    <property type="molecule type" value="Genomic_DNA"/>
</dbReference>
<reference evidence="1 2" key="1">
    <citation type="journal article" date="2019" name="Sci. Rep.">
        <title>Orb-weaving spider Araneus ventricosus genome elucidates the spidroin gene catalogue.</title>
        <authorList>
            <person name="Kono N."/>
            <person name="Nakamura H."/>
            <person name="Ohtoshi R."/>
            <person name="Moran D.A.P."/>
            <person name="Shinohara A."/>
            <person name="Yoshida Y."/>
            <person name="Fujiwara M."/>
            <person name="Mori M."/>
            <person name="Tomita M."/>
            <person name="Arakawa K."/>
        </authorList>
    </citation>
    <scope>NUCLEOTIDE SEQUENCE [LARGE SCALE GENOMIC DNA]</scope>
</reference>
<accession>A0A4Y2LE36</accession>
<dbReference type="Proteomes" id="UP000499080">
    <property type="component" value="Unassembled WGS sequence"/>
</dbReference>
<protein>
    <submittedName>
        <fullName evidence="1">Uncharacterized protein</fullName>
    </submittedName>
</protein>
<organism evidence="1 2">
    <name type="scientific">Araneus ventricosus</name>
    <name type="common">Orbweaver spider</name>
    <name type="synonym">Epeira ventricosa</name>
    <dbReference type="NCBI Taxonomy" id="182803"/>
    <lineage>
        <taxon>Eukaryota</taxon>
        <taxon>Metazoa</taxon>
        <taxon>Ecdysozoa</taxon>
        <taxon>Arthropoda</taxon>
        <taxon>Chelicerata</taxon>
        <taxon>Arachnida</taxon>
        <taxon>Araneae</taxon>
        <taxon>Araneomorphae</taxon>
        <taxon>Entelegynae</taxon>
        <taxon>Araneoidea</taxon>
        <taxon>Araneidae</taxon>
        <taxon>Araneus</taxon>
    </lineage>
</organism>
<comment type="caution">
    <text evidence="1">The sequence shown here is derived from an EMBL/GenBank/DDBJ whole genome shotgun (WGS) entry which is preliminary data.</text>
</comment>
<proteinExistence type="predicted"/>
<evidence type="ECO:0000313" key="1">
    <source>
        <dbReference type="EMBL" id="GBN12759.1"/>
    </source>
</evidence>